<organism evidence="3 4">
    <name type="scientific">Austropuccinia psidii MF-1</name>
    <dbReference type="NCBI Taxonomy" id="1389203"/>
    <lineage>
        <taxon>Eukaryota</taxon>
        <taxon>Fungi</taxon>
        <taxon>Dikarya</taxon>
        <taxon>Basidiomycota</taxon>
        <taxon>Pucciniomycotina</taxon>
        <taxon>Pucciniomycetes</taxon>
        <taxon>Pucciniales</taxon>
        <taxon>Sphaerophragmiaceae</taxon>
        <taxon>Austropuccinia</taxon>
    </lineage>
</organism>
<evidence type="ECO:0000313" key="3">
    <source>
        <dbReference type="EMBL" id="MBW0482236.1"/>
    </source>
</evidence>
<evidence type="ECO:0000256" key="2">
    <source>
        <dbReference type="SAM" id="MobiDB-lite"/>
    </source>
</evidence>
<evidence type="ECO:0000313" key="4">
    <source>
        <dbReference type="Proteomes" id="UP000765509"/>
    </source>
</evidence>
<evidence type="ECO:0000256" key="1">
    <source>
        <dbReference type="ARBA" id="ARBA00093634"/>
    </source>
</evidence>
<name>A0A9Q3CBY0_9BASI</name>
<dbReference type="Proteomes" id="UP000765509">
    <property type="component" value="Unassembled WGS sequence"/>
</dbReference>
<proteinExistence type="predicted"/>
<feature type="region of interest" description="Disordered" evidence="2">
    <location>
        <begin position="103"/>
        <end position="166"/>
    </location>
</feature>
<dbReference type="EMBL" id="AVOT02006703">
    <property type="protein sequence ID" value="MBW0482236.1"/>
    <property type="molecule type" value="Genomic_DNA"/>
</dbReference>
<dbReference type="AlphaFoldDB" id="A0A9Q3CBY0"/>
<protein>
    <recommendedName>
        <fullName evidence="1">Vacuolar ATPase assembly protein VMA22</fullName>
    </recommendedName>
</protein>
<dbReference type="PANTHER" id="PTHR31996:SF2">
    <property type="entry name" value="COILED-COIL DOMAIN-CONTAINING PROTEIN 115"/>
    <property type="match status" value="1"/>
</dbReference>
<keyword evidence="4" id="KW-1185">Reference proteome</keyword>
<dbReference type="PANTHER" id="PTHR31996">
    <property type="entry name" value="COILED-COIL DOMAIN-CONTAINING PROTEIN 115"/>
    <property type="match status" value="1"/>
</dbReference>
<sequence length="227" mass="25000">MDEVQEALDDCSAAYLDLIDQYSNGSLELESRLKKAFFSLSKSKLILGAHRVGPNSYDFTPRSPMKTIVIENACFDSESGRLCPKSSTREPFSLCVDRQEVPANSSLPESQQCPPSSSSTVELKSGINMRKRTPYAQPELSQSTLASDLDSPIGNQTPKAPIVDDQSLKQRPDPIHQFAALPPPSLRLAQTEFSNALEVLVHLANLRANLMNLEKIIMTHKQALKSS</sequence>
<comment type="caution">
    <text evidence="3">The sequence shown here is derived from an EMBL/GenBank/DDBJ whole genome shotgun (WGS) entry which is preliminary data.</text>
</comment>
<reference evidence="3" key="1">
    <citation type="submission" date="2021-03" db="EMBL/GenBank/DDBJ databases">
        <title>Draft genome sequence of rust myrtle Austropuccinia psidii MF-1, a brazilian biotype.</title>
        <authorList>
            <person name="Quecine M.C."/>
            <person name="Pachon D.M.R."/>
            <person name="Bonatelli M.L."/>
            <person name="Correr F.H."/>
            <person name="Franceschini L.M."/>
            <person name="Leite T.F."/>
            <person name="Margarido G.R.A."/>
            <person name="Almeida C.A."/>
            <person name="Ferrarezi J.A."/>
            <person name="Labate C.A."/>
        </authorList>
    </citation>
    <scope>NUCLEOTIDE SEQUENCE</scope>
    <source>
        <strain evidence="3">MF-1</strain>
    </source>
</reference>
<dbReference type="OrthoDB" id="2507707at2759"/>
<accession>A0A9Q3CBY0</accession>
<feature type="compositionally biased region" description="Low complexity" evidence="2">
    <location>
        <begin position="105"/>
        <end position="119"/>
    </location>
</feature>
<dbReference type="GO" id="GO:0070072">
    <property type="term" value="P:vacuolar proton-transporting V-type ATPase complex assembly"/>
    <property type="evidence" value="ECO:0007669"/>
    <property type="project" value="InterPro"/>
</dbReference>
<gene>
    <name evidence="3" type="ORF">O181_021951</name>
</gene>
<dbReference type="GO" id="GO:0051082">
    <property type="term" value="F:unfolded protein binding"/>
    <property type="evidence" value="ECO:0007669"/>
    <property type="project" value="TreeGrafter"/>
</dbReference>
<dbReference type="InterPro" id="IPR040357">
    <property type="entry name" value="Vma22/CCDC115"/>
</dbReference>
<dbReference type="GO" id="GO:1990871">
    <property type="term" value="C:Vma12-Vma22 assembly complex"/>
    <property type="evidence" value="ECO:0007669"/>
    <property type="project" value="TreeGrafter"/>
</dbReference>